<accession>A0A261W8Q7</accession>
<keyword evidence="2" id="KW-0805">Transcription regulation</keyword>
<dbReference type="InterPro" id="IPR000847">
    <property type="entry name" value="LysR_HTH_N"/>
</dbReference>
<name>A0A261W8Q7_9BORD</name>
<dbReference type="Pfam" id="PF00126">
    <property type="entry name" value="HTH_1"/>
    <property type="match status" value="1"/>
</dbReference>
<comment type="similarity">
    <text evidence="1">Belongs to the LysR transcriptional regulatory family.</text>
</comment>
<keyword evidence="4" id="KW-0804">Transcription</keyword>
<dbReference type="EMBL" id="NEVT01000001">
    <property type="protein sequence ID" value="OZI82755.1"/>
    <property type="molecule type" value="Genomic_DNA"/>
</dbReference>
<keyword evidence="3" id="KW-0238">DNA-binding</keyword>
<dbReference type="PANTHER" id="PTHR30346">
    <property type="entry name" value="TRANSCRIPTIONAL DUAL REGULATOR HCAR-RELATED"/>
    <property type="match status" value="1"/>
</dbReference>
<dbReference type="AlphaFoldDB" id="A0A261W8Q7"/>
<dbReference type="Proteomes" id="UP000215633">
    <property type="component" value="Unassembled WGS sequence"/>
</dbReference>
<evidence type="ECO:0000259" key="5">
    <source>
        <dbReference type="PROSITE" id="PS50931"/>
    </source>
</evidence>
<protein>
    <submittedName>
        <fullName evidence="6">LysR family transcriptional regulator</fullName>
    </submittedName>
</protein>
<dbReference type="InterPro" id="IPR036390">
    <property type="entry name" value="WH_DNA-bd_sf"/>
</dbReference>
<proteinExistence type="inferred from homology"/>
<organism evidence="6 7">
    <name type="scientific">Bordetella genomosp. 2</name>
    <dbReference type="NCBI Taxonomy" id="1983456"/>
    <lineage>
        <taxon>Bacteria</taxon>
        <taxon>Pseudomonadati</taxon>
        <taxon>Pseudomonadota</taxon>
        <taxon>Betaproteobacteria</taxon>
        <taxon>Burkholderiales</taxon>
        <taxon>Alcaligenaceae</taxon>
        <taxon>Bordetella</taxon>
    </lineage>
</organism>
<dbReference type="PRINTS" id="PR00039">
    <property type="entry name" value="HTHLYSR"/>
</dbReference>
<evidence type="ECO:0000256" key="4">
    <source>
        <dbReference type="ARBA" id="ARBA00023163"/>
    </source>
</evidence>
<evidence type="ECO:0000313" key="7">
    <source>
        <dbReference type="Proteomes" id="UP000215633"/>
    </source>
</evidence>
<feature type="domain" description="HTH lysR-type" evidence="5">
    <location>
        <begin position="2"/>
        <end position="59"/>
    </location>
</feature>
<dbReference type="Gene3D" id="3.40.190.10">
    <property type="entry name" value="Periplasmic binding protein-like II"/>
    <property type="match status" value="2"/>
</dbReference>
<dbReference type="GO" id="GO:0032993">
    <property type="term" value="C:protein-DNA complex"/>
    <property type="evidence" value="ECO:0007669"/>
    <property type="project" value="TreeGrafter"/>
</dbReference>
<keyword evidence="7" id="KW-1185">Reference proteome</keyword>
<dbReference type="PANTHER" id="PTHR30346:SF0">
    <property type="entry name" value="HCA OPERON TRANSCRIPTIONAL ACTIVATOR HCAR"/>
    <property type="match status" value="1"/>
</dbReference>
<dbReference type="Gene3D" id="1.10.10.10">
    <property type="entry name" value="Winged helix-like DNA-binding domain superfamily/Winged helix DNA-binding domain"/>
    <property type="match status" value="1"/>
</dbReference>
<evidence type="ECO:0000256" key="1">
    <source>
        <dbReference type="ARBA" id="ARBA00009437"/>
    </source>
</evidence>
<dbReference type="GO" id="GO:0003677">
    <property type="term" value="F:DNA binding"/>
    <property type="evidence" value="ECO:0007669"/>
    <property type="project" value="UniProtKB-KW"/>
</dbReference>
<dbReference type="InterPro" id="IPR036388">
    <property type="entry name" value="WH-like_DNA-bd_sf"/>
</dbReference>
<evidence type="ECO:0000313" key="6">
    <source>
        <dbReference type="EMBL" id="OZI82755.1"/>
    </source>
</evidence>
<dbReference type="RefSeq" id="WP_028353821.1">
    <property type="nucleotide sequence ID" value="NZ_NEVT01000001.1"/>
</dbReference>
<evidence type="ECO:0000256" key="2">
    <source>
        <dbReference type="ARBA" id="ARBA00023015"/>
    </source>
</evidence>
<gene>
    <name evidence="6" type="ORF">CAL24_00290</name>
</gene>
<dbReference type="Pfam" id="PF03466">
    <property type="entry name" value="LysR_substrate"/>
    <property type="match status" value="1"/>
</dbReference>
<comment type="caution">
    <text evidence="6">The sequence shown here is derived from an EMBL/GenBank/DDBJ whole genome shotgun (WGS) entry which is preliminary data.</text>
</comment>
<dbReference type="GO" id="GO:0003700">
    <property type="term" value="F:DNA-binding transcription factor activity"/>
    <property type="evidence" value="ECO:0007669"/>
    <property type="project" value="InterPro"/>
</dbReference>
<evidence type="ECO:0000256" key="3">
    <source>
        <dbReference type="ARBA" id="ARBA00023125"/>
    </source>
</evidence>
<dbReference type="PROSITE" id="PS50931">
    <property type="entry name" value="HTH_LYSR"/>
    <property type="match status" value="1"/>
</dbReference>
<dbReference type="SUPFAM" id="SSF46785">
    <property type="entry name" value="Winged helix' DNA-binding domain"/>
    <property type="match status" value="1"/>
</dbReference>
<dbReference type="FunFam" id="1.10.10.10:FF:000001">
    <property type="entry name" value="LysR family transcriptional regulator"/>
    <property type="match status" value="1"/>
</dbReference>
<sequence>MFELRLVRQFVVVAEELNFRRAAERLHMSQPPLSTAMQNLEAEIGTPLLDRSKHHVRLTPAGQVFYNDAIRLLQFVEQARERARRTGNGLEGGLRLSFVPSAALDVLPGIFKRFQAHYPTVQLTLTAETTRRQLEDLRNGHTDLALLVGPVYDSRGLELVALHPQHFVIAVPLGHPLAARRKVRMKELAAESFVSFPAVEGTGFASALLGACQAAGFIPRVVQEASQMQAILTLVAGGLGVALVPSAMRRLQMRDVCFVEIAAAKHPPTYQLVFAYASRNDNPVIHAFLASALDASHMPAG</sequence>
<dbReference type="CDD" id="cd08414">
    <property type="entry name" value="PBP2_LTTR_aromatics_like"/>
    <property type="match status" value="1"/>
</dbReference>
<dbReference type="SUPFAM" id="SSF53850">
    <property type="entry name" value="Periplasmic binding protein-like II"/>
    <property type="match status" value="1"/>
</dbReference>
<dbReference type="InterPro" id="IPR005119">
    <property type="entry name" value="LysR_subst-bd"/>
</dbReference>
<reference evidence="7" key="1">
    <citation type="submission" date="2017-05" db="EMBL/GenBank/DDBJ databases">
        <title>Complete and WGS of Bordetella genogroups.</title>
        <authorList>
            <person name="Spilker T."/>
            <person name="Lipuma J."/>
        </authorList>
    </citation>
    <scope>NUCLEOTIDE SEQUENCE [LARGE SCALE GENOMIC DNA]</scope>
    <source>
        <strain evidence="7">AU8256</strain>
    </source>
</reference>